<evidence type="ECO:0000313" key="3">
    <source>
        <dbReference type="Proteomes" id="UP000044071"/>
    </source>
</evidence>
<proteinExistence type="predicted"/>
<name>A0A078KUY0_9GAMM</name>
<feature type="domain" description="Tn3 transposase DDE" evidence="1">
    <location>
        <begin position="152"/>
        <end position="226"/>
    </location>
</feature>
<dbReference type="STRING" id="1034943.BN59_01117"/>
<gene>
    <name evidence="2" type="ORF">BN59_01117</name>
</gene>
<reference evidence="2 3" key="1">
    <citation type="submission" date="2014-06" db="EMBL/GenBank/DDBJ databases">
        <authorList>
            <person name="Urmite Genomes Urmite Genomes"/>
        </authorList>
    </citation>
    <scope>NUCLEOTIDE SEQUENCE [LARGE SCALE GENOMIC DNA]</scope>
</reference>
<keyword evidence="3" id="KW-1185">Reference proteome</keyword>
<accession>A0A078KUY0</accession>
<dbReference type="AlphaFoldDB" id="A0A078KUY0"/>
<protein>
    <submittedName>
        <fullName evidence="2">Transposase, TnpA family</fullName>
    </submittedName>
</protein>
<evidence type="ECO:0000259" key="1">
    <source>
        <dbReference type="Pfam" id="PF01526"/>
    </source>
</evidence>
<dbReference type="InterPro" id="IPR002513">
    <property type="entry name" value="Tn3_Tnp_DDE_dom"/>
</dbReference>
<evidence type="ECO:0000313" key="2">
    <source>
        <dbReference type="EMBL" id="CDZ76841.1"/>
    </source>
</evidence>
<dbReference type="GO" id="GO:0006313">
    <property type="term" value="P:DNA transposition"/>
    <property type="evidence" value="ECO:0007669"/>
    <property type="project" value="InterPro"/>
</dbReference>
<dbReference type="EMBL" id="CCSB01000001">
    <property type="protein sequence ID" value="CDZ76841.1"/>
    <property type="molecule type" value="Genomic_DNA"/>
</dbReference>
<dbReference type="Pfam" id="PF01526">
    <property type="entry name" value="DDE_Tnp_Tn3"/>
    <property type="match status" value="1"/>
</dbReference>
<sequence>MHGLIPFFHYFLAGTINKLNKRVFTGKGPFVFCVFTYLAMKSFKEIWVADADRYRNLDDDLPLDFEANRENYYQDLGQTTNTMAFVEQLRSEMGSALELLNREIPKNRKVRILSQGKNRISITPLTPQQEPMNLAYLKREITGRWPMTSLLDVLKEADLRIGFSNHFKTVANRENLDRQSLQQRILLCLYGMGTNTGLKRISGSRHGISHKELLNVRRHFIHKAALPMLLNRLPMRFLLLVPHRYGERARPPVPQIPRNLAPGIKT</sequence>
<dbReference type="eggNOG" id="COG4644">
    <property type="taxonomic scope" value="Bacteria"/>
</dbReference>
<dbReference type="Proteomes" id="UP000044071">
    <property type="component" value="Unassembled WGS sequence"/>
</dbReference>
<organism evidence="2 3">
    <name type="scientific">Legionella massiliensis</name>
    <dbReference type="NCBI Taxonomy" id="1034943"/>
    <lineage>
        <taxon>Bacteria</taxon>
        <taxon>Pseudomonadati</taxon>
        <taxon>Pseudomonadota</taxon>
        <taxon>Gammaproteobacteria</taxon>
        <taxon>Legionellales</taxon>
        <taxon>Legionellaceae</taxon>
        <taxon>Legionella</taxon>
    </lineage>
</organism>
<dbReference type="GO" id="GO:0004803">
    <property type="term" value="F:transposase activity"/>
    <property type="evidence" value="ECO:0007669"/>
    <property type="project" value="InterPro"/>
</dbReference>